<proteinExistence type="predicted"/>
<dbReference type="Gene3D" id="3.30.565.10">
    <property type="entry name" value="Histidine kinase-like ATPase, C-terminal domain"/>
    <property type="match status" value="1"/>
</dbReference>
<comment type="caution">
    <text evidence="1">The sequence shown here is derived from an EMBL/GenBank/DDBJ whole genome shotgun (WGS) entry which is preliminary data.</text>
</comment>
<sequence>MLEADKFSGKVTMGPEYFAKSKFEYRNWVLAWFREALQNSVDAGATKIKFSIEPDRNGKDEIKVSCEDNGHGMDEHTLTKVFLDMGGSKKSEGSTGGFGYAKVVLAFAHKRYQIDTNGVQVIGVGGDWDGTRTGTPDNTGVKLQVIMDTNEVSEDSLTRALKSIVGHSKFTKPIDVYLNDEPLTSSVEILPYKKSTSLGDLSFKDNPIGHGSSMLWVRMNGLAMFNMPIYNSGSTAFEGYLDLQGSSKELLTSNRDGLNSDYTRPLNDILQTLANDREKLKLTGDIDIILNERDVSLSDFTDEQIADISSGAEKANLTPNQFLQKLIDEANSGLAESESNPFMALVDEAMKAKSLVDGRIESIPKEWYPVNFKVKLADSNSKQENNAKMASHIASSMSMKRIGKLAAGWDSVVRTLLGNKNYRNAIGVEAKGNGEYYYRENLIQTGFVFGSPAALNSAEKDKKRISILMNPDYVLREKFTTADIVALAQHELTHIKIDSHYESFTDKEFEIRRIARNEIGHKNLEKSFADGIAEWRIKHSEKSIKPTKKHTVEDGYGY</sequence>
<keyword evidence="1" id="KW-0067">ATP-binding</keyword>
<dbReference type="GO" id="GO:0005524">
    <property type="term" value="F:ATP binding"/>
    <property type="evidence" value="ECO:0007669"/>
    <property type="project" value="UniProtKB-KW"/>
</dbReference>
<accession>A0A8I1EAI7</accession>
<dbReference type="AlphaFoldDB" id="A0A8I1EAI7"/>
<dbReference type="Pfam" id="PF13589">
    <property type="entry name" value="HATPase_c_3"/>
    <property type="match status" value="1"/>
</dbReference>
<dbReference type="InterPro" id="IPR036890">
    <property type="entry name" value="HATPase_C_sf"/>
</dbReference>
<evidence type="ECO:0000313" key="1">
    <source>
        <dbReference type="EMBL" id="MBI6882884.1"/>
    </source>
</evidence>
<organism evidence="1 2">
    <name type="scientific">Pseudomonas putida</name>
    <name type="common">Arthrobacter siderocapsulatus</name>
    <dbReference type="NCBI Taxonomy" id="303"/>
    <lineage>
        <taxon>Bacteria</taxon>
        <taxon>Pseudomonadati</taxon>
        <taxon>Pseudomonadota</taxon>
        <taxon>Gammaproteobacteria</taxon>
        <taxon>Pseudomonadales</taxon>
        <taxon>Pseudomonadaceae</taxon>
        <taxon>Pseudomonas</taxon>
    </lineage>
</organism>
<evidence type="ECO:0000313" key="2">
    <source>
        <dbReference type="Proteomes" id="UP000637061"/>
    </source>
</evidence>
<name>A0A8I1EAI7_PSEPU</name>
<reference evidence="1" key="1">
    <citation type="submission" date="2020-12" db="EMBL/GenBank/DDBJ databases">
        <title>Enhanced detection system for hospital associated transmission using whole genome sequencing surveillance.</title>
        <authorList>
            <person name="Harrison L.H."/>
            <person name="Van Tyne D."/>
            <person name="Marsh J.W."/>
            <person name="Griffith M.P."/>
            <person name="Snyder D.J."/>
            <person name="Cooper V.S."/>
            <person name="Mustapha M."/>
        </authorList>
    </citation>
    <scope>NUCLEOTIDE SEQUENCE</scope>
    <source>
        <strain evidence="1">PSB00042</strain>
    </source>
</reference>
<gene>
    <name evidence="1" type="ORF">JEU22_03080</name>
</gene>
<dbReference type="EMBL" id="JAEHTE010000002">
    <property type="protein sequence ID" value="MBI6882884.1"/>
    <property type="molecule type" value="Genomic_DNA"/>
</dbReference>
<dbReference type="SUPFAM" id="SSF55874">
    <property type="entry name" value="ATPase domain of HSP90 chaperone/DNA topoisomerase II/histidine kinase"/>
    <property type="match status" value="1"/>
</dbReference>
<keyword evidence="1" id="KW-0547">Nucleotide-binding</keyword>
<dbReference type="RefSeq" id="WP_198746508.1">
    <property type="nucleotide sequence ID" value="NZ_JAEHTE010000002.1"/>
</dbReference>
<protein>
    <submittedName>
        <fullName evidence="1">ATP-binding protein</fullName>
    </submittedName>
</protein>
<dbReference type="Proteomes" id="UP000637061">
    <property type="component" value="Unassembled WGS sequence"/>
</dbReference>